<sequence>MQFSTLLTLAGVALSATLGASATQDAHLTTLWVPTATVVATNTFTATRIEQVWTTVAPYEWETTFPVTWTATQTQTQYKPVVTMVPNVPGSERRHPRDFELS</sequence>
<dbReference type="AlphaFoldDB" id="A0A5C3PW90"/>
<proteinExistence type="predicted"/>
<feature type="chain" id="PRO_5023001653" evidence="1">
    <location>
        <begin position="23"/>
        <end position="102"/>
    </location>
</feature>
<dbReference type="EMBL" id="ML210973">
    <property type="protein sequence ID" value="TFK94075.1"/>
    <property type="molecule type" value="Genomic_DNA"/>
</dbReference>
<gene>
    <name evidence="2" type="ORF">K466DRAFT_580374</name>
</gene>
<keyword evidence="1" id="KW-0732">Signal</keyword>
<evidence type="ECO:0000313" key="3">
    <source>
        <dbReference type="Proteomes" id="UP000308197"/>
    </source>
</evidence>
<evidence type="ECO:0000313" key="2">
    <source>
        <dbReference type="EMBL" id="TFK94075.1"/>
    </source>
</evidence>
<keyword evidence="3" id="KW-1185">Reference proteome</keyword>
<accession>A0A5C3PW90</accession>
<dbReference type="Proteomes" id="UP000308197">
    <property type="component" value="Unassembled WGS sequence"/>
</dbReference>
<name>A0A5C3PW90_9APHY</name>
<protein>
    <submittedName>
        <fullName evidence="2">Uncharacterized protein</fullName>
    </submittedName>
</protein>
<evidence type="ECO:0000256" key="1">
    <source>
        <dbReference type="SAM" id="SignalP"/>
    </source>
</evidence>
<dbReference type="InParanoid" id="A0A5C3PW90"/>
<organism evidence="2 3">
    <name type="scientific">Polyporus arcularius HHB13444</name>
    <dbReference type="NCBI Taxonomy" id="1314778"/>
    <lineage>
        <taxon>Eukaryota</taxon>
        <taxon>Fungi</taxon>
        <taxon>Dikarya</taxon>
        <taxon>Basidiomycota</taxon>
        <taxon>Agaricomycotina</taxon>
        <taxon>Agaricomycetes</taxon>
        <taxon>Polyporales</taxon>
        <taxon>Polyporaceae</taxon>
        <taxon>Polyporus</taxon>
    </lineage>
</organism>
<reference evidence="2 3" key="1">
    <citation type="journal article" date="2019" name="Nat. Ecol. Evol.">
        <title>Megaphylogeny resolves global patterns of mushroom evolution.</title>
        <authorList>
            <person name="Varga T."/>
            <person name="Krizsan K."/>
            <person name="Foldi C."/>
            <person name="Dima B."/>
            <person name="Sanchez-Garcia M."/>
            <person name="Sanchez-Ramirez S."/>
            <person name="Szollosi G.J."/>
            <person name="Szarkandi J.G."/>
            <person name="Papp V."/>
            <person name="Albert L."/>
            <person name="Andreopoulos W."/>
            <person name="Angelini C."/>
            <person name="Antonin V."/>
            <person name="Barry K.W."/>
            <person name="Bougher N.L."/>
            <person name="Buchanan P."/>
            <person name="Buyck B."/>
            <person name="Bense V."/>
            <person name="Catcheside P."/>
            <person name="Chovatia M."/>
            <person name="Cooper J."/>
            <person name="Damon W."/>
            <person name="Desjardin D."/>
            <person name="Finy P."/>
            <person name="Geml J."/>
            <person name="Haridas S."/>
            <person name="Hughes K."/>
            <person name="Justo A."/>
            <person name="Karasinski D."/>
            <person name="Kautmanova I."/>
            <person name="Kiss B."/>
            <person name="Kocsube S."/>
            <person name="Kotiranta H."/>
            <person name="LaButti K.M."/>
            <person name="Lechner B.E."/>
            <person name="Liimatainen K."/>
            <person name="Lipzen A."/>
            <person name="Lukacs Z."/>
            <person name="Mihaltcheva S."/>
            <person name="Morgado L.N."/>
            <person name="Niskanen T."/>
            <person name="Noordeloos M.E."/>
            <person name="Ohm R.A."/>
            <person name="Ortiz-Santana B."/>
            <person name="Ovrebo C."/>
            <person name="Racz N."/>
            <person name="Riley R."/>
            <person name="Savchenko A."/>
            <person name="Shiryaev A."/>
            <person name="Soop K."/>
            <person name="Spirin V."/>
            <person name="Szebenyi C."/>
            <person name="Tomsovsky M."/>
            <person name="Tulloss R.E."/>
            <person name="Uehling J."/>
            <person name="Grigoriev I.V."/>
            <person name="Vagvolgyi C."/>
            <person name="Papp T."/>
            <person name="Martin F.M."/>
            <person name="Miettinen O."/>
            <person name="Hibbett D.S."/>
            <person name="Nagy L.G."/>
        </authorList>
    </citation>
    <scope>NUCLEOTIDE SEQUENCE [LARGE SCALE GENOMIC DNA]</scope>
    <source>
        <strain evidence="2 3">HHB13444</strain>
    </source>
</reference>
<feature type="signal peptide" evidence="1">
    <location>
        <begin position="1"/>
        <end position="22"/>
    </location>
</feature>